<dbReference type="InterPro" id="IPR032466">
    <property type="entry name" value="Metal_Hydrolase"/>
</dbReference>
<comment type="cofactor">
    <cofactor evidence="1">
        <name>Zn(2+)</name>
        <dbReference type="ChEBI" id="CHEBI:29105"/>
    </cofactor>
</comment>
<keyword evidence="6" id="KW-0862">Zinc</keyword>
<dbReference type="InterPro" id="IPR006330">
    <property type="entry name" value="Ado/ade_deaminase"/>
</dbReference>
<dbReference type="GO" id="GO:0043103">
    <property type="term" value="P:hypoxanthine salvage"/>
    <property type="evidence" value="ECO:0007669"/>
    <property type="project" value="TreeGrafter"/>
</dbReference>
<comment type="similarity">
    <text evidence="2">Belongs to the metallo-dependent hydrolases superfamily. Adenosine and AMP deaminases family.</text>
</comment>
<dbReference type="FunFam" id="3.20.20.140:FF:000057">
    <property type="entry name" value="Adenosine deaminase"/>
    <property type="match status" value="1"/>
</dbReference>
<evidence type="ECO:0000259" key="7">
    <source>
        <dbReference type="Pfam" id="PF00962"/>
    </source>
</evidence>
<evidence type="ECO:0000256" key="3">
    <source>
        <dbReference type="ARBA" id="ARBA00012784"/>
    </source>
</evidence>
<evidence type="ECO:0000313" key="9">
    <source>
        <dbReference type="Proteomes" id="UP000887013"/>
    </source>
</evidence>
<keyword evidence="5" id="KW-0378">Hydrolase</keyword>
<sequence>MEFRKNCFDPSKTPKFRVELHVHLDGAIRPETLWELSQRKGLFLHRSQEELRRACVVESPSDLPTFLRPITEYLPLVAGDAETIERIAFEFCEDAALQYVLYVEVRYSPHLMASEDFPPSKVVESVNRGLERGRRAFGIDVRSILCSIRGRPGWSREVVQLCREYQDSGVVAIDIAGDANGVVDTSVEDVEAFQVAYQLGIHRTVHAGEDGPADQVKFALDQLHAERIGHGYHVVENDALYRRCLDSRVHLESCPHSSLLTGAVMNLRTKHPIVRYAEDGANFSINRDDPTLIQKTLDDDYALLRSMGLSDVHFARANFNAAHSAFLPAEEKNELLQKLRRVYGAELKCLKNKETGVVTI</sequence>
<evidence type="ECO:0000313" key="8">
    <source>
        <dbReference type="EMBL" id="GFS94933.1"/>
    </source>
</evidence>
<name>A0A8X6TD43_NEPPI</name>
<dbReference type="GO" id="GO:0009897">
    <property type="term" value="C:external side of plasma membrane"/>
    <property type="evidence" value="ECO:0007669"/>
    <property type="project" value="TreeGrafter"/>
</dbReference>
<evidence type="ECO:0000256" key="2">
    <source>
        <dbReference type="ARBA" id="ARBA00006676"/>
    </source>
</evidence>
<evidence type="ECO:0000256" key="6">
    <source>
        <dbReference type="ARBA" id="ARBA00022833"/>
    </source>
</evidence>
<dbReference type="GO" id="GO:0060169">
    <property type="term" value="P:negative regulation of adenosine receptor signaling pathway"/>
    <property type="evidence" value="ECO:0007669"/>
    <property type="project" value="TreeGrafter"/>
</dbReference>
<gene>
    <name evidence="8" type="primary">Ada</name>
    <name evidence="8" type="ORF">NPIL_105271</name>
</gene>
<keyword evidence="9" id="KW-1185">Reference proteome</keyword>
<evidence type="ECO:0000256" key="5">
    <source>
        <dbReference type="ARBA" id="ARBA00022801"/>
    </source>
</evidence>
<dbReference type="OrthoDB" id="272271at2759"/>
<dbReference type="GO" id="GO:0004000">
    <property type="term" value="F:adenosine deaminase activity"/>
    <property type="evidence" value="ECO:0007669"/>
    <property type="project" value="UniProtKB-ARBA"/>
</dbReference>
<proteinExistence type="inferred from homology"/>
<dbReference type="Gene3D" id="3.20.20.140">
    <property type="entry name" value="Metal-dependent hydrolases"/>
    <property type="match status" value="1"/>
</dbReference>
<dbReference type="SUPFAM" id="SSF51556">
    <property type="entry name" value="Metallo-dependent hydrolases"/>
    <property type="match status" value="1"/>
</dbReference>
<dbReference type="PANTHER" id="PTHR11409">
    <property type="entry name" value="ADENOSINE DEAMINASE"/>
    <property type="match status" value="1"/>
</dbReference>
<protein>
    <recommendedName>
        <fullName evidence="3">adenosine deaminase</fullName>
        <ecNumber evidence="3">3.5.4.4</ecNumber>
    </recommendedName>
</protein>
<dbReference type="EMBL" id="BMAW01100428">
    <property type="protein sequence ID" value="GFS94933.1"/>
    <property type="molecule type" value="Genomic_DNA"/>
</dbReference>
<dbReference type="AlphaFoldDB" id="A0A8X6TD43"/>
<dbReference type="Pfam" id="PF00962">
    <property type="entry name" value="A_deaminase"/>
    <property type="match status" value="1"/>
</dbReference>
<dbReference type="PANTHER" id="PTHR11409:SF43">
    <property type="entry name" value="ADENOSINE DEAMINASE"/>
    <property type="match status" value="1"/>
</dbReference>
<dbReference type="EC" id="3.5.4.4" evidence="3"/>
<evidence type="ECO:0000256" key="4">
    <source>
        <dbReference type="ARBA" id="ARBA00022723"/>
    </source>
</evidence>
<evidence type="ECO:0000256" key="1">
    <source>
        <dbReference type="ARBA" id="ARBA00001947"/>
    </source>
</evidence>
<dbReference type="GO" id="GO:0005829">
    <property type="term" value="C:cytosol"/>
    <property type="evidence" value="ECO:0007669"/>
    <property type="project" value="TreeGrafter"/>
</dbReference>
<feature type="domain" description="Adenosine deaminase" evidence="7">
    <location>
        <begin position="17"/>
        <end position="340"/>
    </location>
</feature>
<dbReference type="NCBIfam" id="TIGR01430">
    <property type="entry name" value="aden_deam"/>
    <property type="match status" value="1"/>
</dbReference>
<accession>A0A8X6TD43</accession>
<comment type="caution">
    <text evidence="8">The sequence shown here is derived from an EMBL/GenBank/DDBJ whole genome shotgun (WGS) entry which is preliminary data.</text>
</comment>
<dbReference type="GO" id="GO:0046103">
    <property type="term" value="P:inosine biosynthetic process"/>
    <property type="evidence" value="ECO:0007669"/>
    <property type="project" value="TreeGrafter"/>
</dbReference>
<dbReference type="Proteomes" id="UP000887013">
    <property type="component" value="Unassembled WGS sequence"/>
</dbReference>
<reference evidence="8" key="1">
    <citation type="submission" date="2020-08" db="EMBL/GenBank/DDBJ databases">
        <title>Multicomponent nature underlies the extraordinary mechanical properties of spider dragline silk.</title>
        <authorList>
            <person name="Kono N."/>
            <person name="Nakamura H."/>
            <person name="Mori M."/>
            <person name="Yoshida Y."/>
            <person name="Ohtoshi R."/>
            <person name="Malay A.D."/>
            <person name="Moran D.A.P."/>
            <person name="Tomita M."/>
            <person name="Numata K."/>
            <person name="Arakawa K."/>
        </authorList>
    </citation>
    <scope>NUCLEOTIDE SEQUENCE</scope>
</reference>
<organism evidence="8 9">
    <name type="scientific">Nephila pilipes</name>
    <name type="common">Giant wood spider</name>
    <name type="synonym">Nephila maculata</name>
    <dbReference type="NCBI Taxonomy" id="299642"/>
    <lineage>
        <taxon>Eukaryota</taxon>
        <taxon>Metazoa</taxon>
        <taxon>Ecdysozoa</taxon>
        <taxon>Arthropoda</taxon>
        <taxon>Chelicerata</taxon>
        <taxon>Arachnida</taxon>
        <taxon>Araneae</taxon>
        <taxon>Araneomorphae</taxon>
        <taxon>Entelegynae</taxon>
        <taxon>Araneoidea</taxon>
        <taxon>Nephilidae</taxon>
        <taxon>Nephila</taxon>
    </lineage>
</organism>
<dbReference type="InterPro" id="IPR001365">
    <property type="entry name" value="A_deaminase_dom"/>
</dbReference>
<dbReference type="GO" id="GO:0006154">
    <property type="term" value="P:adenosine catabolic process"/>
    <property type="evidence" value="ECO:0007669"/>
    <property type="project" value="TreeGrafter"/>
</dbReference>
<dbReference type="GO" id="GO:0046872">
    <property type="term" value="F:metal ion binding"/>
    <property type="evidence" value="ECO:0007669"/>
    <property type="project" value="UniProtKB-KW"/>
</dbReference>
<keyword evidence="4" id="KW-0479">Metal-binding</keyword>